<dbReference type="PANTHER" id="PTHR45023">
    <property type="match status" value="1"/>
</dbReference>
<dbReference type="EMBL" id="KQ090179">
    <property type="protein sequence ID" value="KMT02237.1"/>
    <property type="molecule type" value="Genomic_DNA"/>
</dbReference>
<evidence type="ECO:0000256" key="1">
    <source>
        <dbReference type="SAM" id="MobiDB-lite"/>
    </source>
</evidence>
<gene>
    <name evidence="2" type="ORF">BVRB_9g206280</name>
</gene>
<keyword evidence="3" id="KW-1185">Reference proteome</keyword>
<reference evidence="2 3" key="1">
    <citation type="journal article" date="2014" name="Nature">
        <title>The genome of the recently domesticated crop plant sugar beet (Beta vulgaris).</title>
        <authorList>
            <person name="Dohm J.C."/>
            <person name="Minoche A.E."/>
            <person name="Holtgrawe D."/>
            <person name="Capella-Gutierrez S."/>
            <person name="Zakrzewski F."/>
            <person name="Tafer H."/>
            <person name="Rupp O."/>
            <person name="Sorensen T.R."/>
            <person name="Stracke R."/>
            <person name="Reinhardt R."/>
            <person name="Goesmann A."/>
            <person name="Kraft T."/>
            <person name="Schulz B."/>
            <person name="Stadler P.F."/>
            <person name="Schmidt T."/>
            <person name="Gabaldon T."/>
            <person name="Lehrach H."/>
            <person name="Weisshaar B."/>
            <person name="Himmelbauer H."/>
        </authorList>
    </citation>
    <scope>NUCLEOTIDE SEQUENCE [LARGE SCALE GENOMIC DNA]</scope>
    <source>
        <tissue evidence="2">Taproot</tissue>
    </source>
</reference>
<sequence length="375" mass="42577">MIEEDASLNNDVDDDGGEYEEGGDGDDVGQYREDDDSDGFDDFVQGTQSFSQLLSGNRSQQPPQRQPVQSQNPLIPATSSCGKRVWSEDEDELLISAFMNTTLDKVNGTKQKKNVFWGKVWEAFEAGRIAHSTEIAPRNADMVKGRWSRLAAAVLRWAAFYDEALARKKSGQNDNDILREAHLLHNRKHGRFILEHTWKMLRKFRKWRSIVIKSMENPRGRPKNPQENVDSPGSGGSGKRTRVDGSDSMLETPTGGEGGELDLRPYGTKKVKSKLKGVSDQTIECFSTFNERLRIHSEGRTVDVEREDRKLEVQARKVAAKEAEIALQTRMQKVQEYHKNMDLLQALYAKENRTIFEEGVIETLTTWLTNNPIFQ</sequence>
<evidence type="ECO:0000313" key="3">
    <source>
        <dbReference type="Proteomes" id="UP000035740"/>
    </source>
</evidence>
<dbReference type="PANTHER" id="PTHR45023:SF4">
    <property type="entry name" value="GLYCINE-RICH PROTEIN-RELATED"/>
    <property type="match status" value="1"/>
</dbReference>
<evidence type="ECO:0008006" key="4">
    <source>
        <dbReference type="Google" id="ProtNLM"/>
    </source>
</evidence>
<dbReference type="AlphaFoldDB" id="A0A0J8BM01"/>
<name>A0A0J8BM01_BETVV</name>
<feature type="region of interest" description="Disordered" evidence="1">
    <location>
        <begin position="215"/>
        <end position="265"/>
    </location>
</feature>
<organism evidence="2 3">
    <name type="scientific">Beta vulgaris subsp. vulgaris</name>
    <name type="common">Beet</name>
    <dbReference type="NCBI Taxonomy" id="3555"/>
    <lineage>
        <taxon>Eukaryota</taxon>
        <taxon>Viridiplantae</taxon>
        <taxon>Streptophyta</taxon>
        <taxon>Embryophyta</taxon>
        <taxon>Tracheophyta</taxon>
        <taxon>Spermatophyta</taxon>
        <taxon>Magnoliopsida</taxon>
        <taxon>eudicotyledons</taxon>
        <taxon>Gunneridae</taxon>
        <taxon>Pentapetalae</taxon>
        <taxon>Caryophyllales</taxon>
        <taxon>Chenopodiaceae</taxon>
        <taxon>Betoideae</taxon>
        <taxon>Beta</taxon>
    </lineage>
</organism>
<protein>
    <recommendedName>
        <fullName evidence="4">Myb-like domain-containing protein</fullName>
    </recommendedName>
</protein>
<dbReference type="Gramene" id="KMT02237">
    <property type="protein sequence ID" value="KMT02237"/>
    <property type="gene ID" value="BVRB_9g206280"/>
</dbReference>
<feature type="compositionally biased region" description="Acidic residues" evidence="1">
    <location>
        <begin position="1"/>
        <end position="41"/>
    </location>
</feature>
<dbReference type="Proteomes" id="UP000035740">
    <property type="component" value="Chromosome 9"/>
</dbReference>
<dbReference type="OrthoDB" id="2507178at2759"/>
<evidence type="ECO:0000313" key="2">
    <source>
        <dbReference type="EMBL" id="KMT02237.1"/>
    </source>
</evidence>
<proteinExistence type="predicted"/>
<feature type="compositionally biased region" description="Low complexity" evidence="1">
    <location>
        <begin position="57"/>
        <end position="73"/>
    </location>
</feature>
<accession>A0A0J8BM01</accession>
<feature type="compositionally biased region" description="Polar residues" evidence="1">
    <location>
        <begin position="45"/>
        <end position="56"/>
    </location>
</feature>
<feature type="region of interest" description="Disordered" evidence="1">
    <location>
        <begin position="1"/>
        <end position="83"/>
    </location>
</feature>